<sequence>MDISKKQSILNESLALFATHGFAHVSISMIAKQAKVTKSLIFHHFENKEKLWEEVKEQFFKTYAENQMDLFEAEKDPIELIRKSMQFYFEFVKKNPLIPRFFAYAHLENDEKCGQLDKPLMERGSELIRQAQQNGLMRKDFNPVVLVMNFITVINQYFIAECHFKHWDKNLYGEPESFIKDFIEITIQGIKP</sequence>
<dbReference type="OrthoDB" id="9151800at2"/>
<dbReference type="Pfam" id="PF00440">
    <property type="entry name" value="TetR_N"/>
    <property type="match status" value="1"/>
</dbReference>
<evidence type="ECO:0000256" key="1">
    <source>
        <dbReference type="ARBA" id="ARBA00023125"/>
    </source>
</evidence>
<keyword evidence="1 2" id="KW-0238">DNA-binding</keyword>
<dbReference type="PRINTS" id="PR00455">
    <property type="entry name" value="HTHTETR"/>
</dbReference>
<dbReference type="SUPFAM" id="SSF46689">
    <property type="entry name" value="Homeodomain-like"/>
    <property type="match status" value="1"/>
</dbReference>
<reference evidence="4 5" key="1">
    <citation type="submission" date="2019-03" db="EMBL/GenBank/DDBJ databases">
        <title>Genomic Encyclopedia of Type Strains, Phase IV (KMG-IV): sequencing the most valuable type-strain genomes for metagenomic binning, comparative biology and taxonomic classification.</title>
        <authorList>
            <person name="Goeker M."/>
        </authorList>
    </citation>
    <scope>NUCLEOTIDE SEQUENCE [LARGE SCALE GENOMIC DNA]</scope>
    <source>
        <strain evidence="4 5">DSM 25488</strain>
    </source>
</reference>
<feature type="domain" description="HTH tetR-type" evidence="3">
    <location>
        <begin position="3"/>
        <end position="63"/>
    </location>
</feature>
<dbReference type="Gene3D" id="1.10.357.10">
    <property type="entry name" value="Tetracycline Repressor, domain 2"/>
    <property type="match status" value="1"/>
</dbReference>
<dbReference type="RefSeq" id="WP_099018835.1">
    <property type="nucleotide sequence ID" value="NZ_NIHB01000002.1"/>
</dbReference>
<dbReference type="PROSITE" id="PS50977">
    <property type="entry name" value="HTH_TETR_2"/>
    <property type="match status" value="1"/>
</dbReference>
<dbReference type="PANTHER" id="PTHR30328">
    <property type="entry name" value="TRANSCRIPTIONAL REPRESSOR"/>
    <property type="match status" value="1"/>
</dbReference>
<gene>
    <name evidence="4" type="ORF">C8D91_2525</name>
</gene>
<evidence type="ECO:0000259" key="3">
    <source>
        <dbReference type="PROSITE" id="PS50977"/>
    </source>
</evidence>
<dbReference type="EMBL" id="SNZB01000006">
    <property type="protein sequence ID" value="TDR17467.1"/>
    <property type="molecule type" value="Genomic_DNA"/>
</dbReference>
<dbReference type="InterPro" id="IPR001647">
    <property type="entry name" value="HTH_TetR"/>
</dbReference>
<name>A0A4R6XJ83_9GAMM</name>
<dbReference type="InterPro" id="IPR050109">
    <property type="entry name" value="HTH-type_TetR-like_transc_reg"/>
</dbReference>
<proteinExistence type="predicted"/>
<protein>
    <submittedName>
        <fullName evidence="4">TetR family transcriptional regulator</fullName>
    </submittedName>
</protein>
<feature type="DNA-binding region" description="H-T-H motif" evidence="2">
    <location>
        <begin position="26"/>
        <end position="45"/>
    </location>
</feature>
<evidence type="ECO:0000313" key="5">
    <source>
        <dbReference type="Proteomes" id="UP000295724"/>
    </source>
</evidence>
<dbReference type="GO" id="GO:0003677">
    <property type="term" value="F:DNA binding"/>
    <property type="evidence" value="ECO:0007669"/>
    <property type="project" value="UniProtKB-UniRule"/>
</dbReference>
<dbReference type="Proteomes" id="UP000295724">
    <property type="component" value="Unassembled WGS sequence"/>
</dbReference>
<dbReference type="SUPFAM" id="SSF48498">
    <property type="entry name" value="Tetracyclin repressor-like, C-terminal domain"/>
    <property type="match status" value="1"/>
</dbReference>
<evidence type="ECO:0000256" key="2">
    <source>
        <dbReference type="PROSITE-ProRule" id="PRU00335"/>
    </source>
</evidence>
<dbReference type="PANTHER" id="PTHR30328:SF54">
    <property type="entry name" value="HTH-TYPE TRANSCRIPTIONAL REPRESSOR SCO4008"/>
    <property type="match status" value="1"/>
</dbReference>
<dbReference type="InterPro" id="IPR009057">
    <property type="entry name" value="Homeodomain-like_sf"/>
</dbReference>
<organism evidence="4 5">
    <name type="scientific">Marinicella litoralis</name>
    <dbReference type="NCBI Taxonomy" id="644220"/>
    <lineage>
        <taxon>Bacteria</taxon>
        <taxon>Pseudomonadati</taxon>
        <taxon>Pseudomonadota</taxon>
        <taxon>Gammaproteobacteria</taxon>
        <taxon>Lysobacterales</taxon>
        <taxon>Marinicellaceae</taxon>
        <taxon>Marinicella</taxon>
    </lineage>
</organism>
<accession>A0A4R6XJ83</accession>
<dbReference type="AlphaFoldDB" id="A0A4R6XJ83"/>
<evidence type="ECO:0000313" key="4">
    <source>
        <dbReference type="EMBL" id="TDR17467.1"/>
    </source>
</evidence>
<dbReference type="InterPro" id="IPR036271">
    <property type="entry name" value="Tet_transcr_reg_TetR-rel_C_sf"/>
</dbReference>
<comment type="caution">
    <text evidence="4">The sequence shown here is derived from an EMBL/GenBank/DDBJ whole genome shotgun (WGS) entry which is preliminary data.</text>
</comment>
<dbReference type="Gene3D" id="1.10.10.60">
    <property type="entry name" value="Homeodomain-like"/>
    <property type="match status" value="1"/>
</dbReference>
<keyword evidence="5" id="KW-1185">Reference proteome</keyword>